<reference evidence="3" key="1">
    <citation type="submission" date="2020-11" db="EMBL/GenBank/DDBJ databases">
        <authorList>
            <consortium name="DOE Joint Genome Institute"/>
            <person name="Ahrendt S."/>
            <person name="Riley R."/>
            <person name="Andreopoulos W."/>
            <person name="Labutti K."/>
            <person name="Pangilinan J."/>
            <person name="Ruiz-Duenas F.J."/>
            <person name="Barrasa J.M."/>
            <person name="Sanchez-Garcia M."/>
            <person name="Camarero S."/>
            <person name="Miyauchi S."/>
            <person name="Serrano A."/>
            <person name="Linde D."/>
            <person name="Babiker R."/>
            <person name="Drula E."/>
            <person name="Ayuso-Fernandez I."/>
            <person name="Pacheco R."/>
            <person name="Padilla G."/>
            <person name="Ferreira P."/>
            <person name="Barriuso J."/>
            <person name="Kellner H."/>
            <person name="Castanera R."/>
            <person name="Alfaro M."/>
            <person name="Ramirez L."/>
            <person name="Pisabarro A.G."/>
            <person name="Kuo A."/>
            <person name="Tritt A."/>
            <person name="Lipzen A."/>
            <person name="He G."/>
            <person name="Yan M."/>
            <person name="Ng V."/>
            <person name="Cullen D."/>
            <person name="Martin F."/>
            <person name="Rosso M.-N."/>
            <person name="Henrissat B."/>
            <person name="Hibbett D."/>
            <person name="Martinez A.T."/>
            <person name="Grigoriev I.V."/>
        </authorList>
    </citation>
    <scope>NUCLEOTIDE SEQUENCE</scope>
    <source>
        <strain evidence="3">CBS 506.95</strain>
    </source>
</reference>
<evidence type="ECO:0000259" key="2">
    <source>
        <dbReference type="Pfam" id="PF20263"/>
    </source>
</evidence>
<evidence type="ECO:0000313" key="3">
    <source>
        <dbReference type="EMBL" id="KAF9527777.1"/>
    </source>
</evidence>
<accession>A0A9P6JNU8</accession>
<dbReference type="Pfam" id="PF20263">
    <property type="entry name" value="LYRM2-like"/>
    <property type="match status" value="1"/>
</dbReference>
<sequence length="332" mass="37857">MRPASVSPASVRSLYRTYLRQSNALPHVYLRLFFRVIARDAVEKILSFHAPTLRARNFETVLKSIKKLIRANAGDEHAFQHILDLAYGRKGKLKWELLEPMLHPKGLSTLPKIPAEKPSYPVISEEIKALLISPYSRRTKPLDPNDIEPPRTLPERANVLSKDAMLFGPLSKRREANIRRRFFDIETKKLLPPLRSSTVRSSSFPPRSHLDAISALHDNLQATIGPLGRSPTRTRRERLSAPEEYKAENQEERHSSRWIRRRFRALISRVPELSYGAKGTPVVQPSPLSFLTKSTSPKQMPEADPSTLAWLQLPTLNTNKIKTRTQQKSTDS</sequence>
<organism evidence="3 4">
    <name type="scientific">Crepidotus variabilis</name>
    <dbReference type="NCBI Taxonomy" id="179855"/>
    <lineage>
        <taxon>Eukaryota</taxon>
        <taxon>Fungi</taxon>
        <taxon>Dikarya</taxon>
        <taxon>Basidiomycota</taxon>
        <taxon>Agaricomycotina</taxon>
        <taxon>Agaricomycetes</taxon>
        <taxon>Agaricomycetidae</taxon>
        <taxon>Agaricales</taxon>
        <taxon>Agaricineae</taxon>
        <taxon>Crepidotaceae</taxon>
        <taxon>Crepidotus</taxon>
    </lineage>
</organism>
<comment type="caution">
    <text evidence="3">The sequence shown here is derived from an EMBL/GenBank/DDBJ whole genome shotgun (WGS) entry which is preliminary data.</text>
</comment>
<dbReference type="AlphaFoldDB" id="A0A9P6JNU8"/>
<proteinExistence type="predicted"/>
<evidence type="ECO:0000256" key="1">
    <source>
        <dbReference type="SAM" id="MobiDB-lite"/>
    </source>
</evidence>
<protein>
    <recommendedName>
        <fullName evidence="2">LYR motif-containing protein Cup1-like N-terminal domain-containing protein</fullName>
    </recommendedName>
</protein>
<keyword evidence="4" id="KW-1185">Reference proteome</keyword>
<dbReference type="OrthoDB" id="198652at2759"/>
<gene>
    <name evidence="3" type="ORF">CPB83DRAFT_907377</name>
</gene>
<feature type="domain" description="LYR motif-containing protein Cup1-like N-terminal" evidence="2">
    <location>
        <begin position="14"/>
        <end position="98"/>
    </location>
</feature>
<dbReference type="Proteomes" id="UP000807306">
    <property type="component" value="Unassembled WGS sequence"/>
</dbReference>
<feature type="compositionally biased region" description="Basic and acidic residues" evidence="1">
    <location>
        <begin position="237"/>
        <end position="251"/>
    </location>
</feature>
<feature type="region of interest" description="Disordered" evidence="1">
    <location>
        <begin position="223"/>
        <end position="251"/>
    </location>
</feature>
<evidence type="ECO:0000313" key="4">
    <source>
        <dbReference type="Proteomes" id="UP000807306"/>
    </source>
</evidence>
<dbReference type="EMBL" id="MU157858">
    <property type="protein sequence ID" value="KAF9527777.1"/>
    <property type="molecule type" value="Genomic_DNA"/>
</dbReference>
<name>A0A9P6JNU8_9AGAR</name>
<dbReference type="InterPro" id="IPR046896">
    <property type="entry name" value="Cup1-like_N"/>
</dbReference>